<gene>
    <name evidence="2" type="ORF">FCN18_22045</name>
</gene>
<feature type="transmembrane region" description="Helical" evidence="1">
    <location>
        <begin position="20"/>
        <end position="40"/>
    </location>
</feature>
<feature type="transmembrane region" description="Helical" evidence="1">
    <location>
        <begin position="46"/>
        <end position="67"/>
    </location>
</feature>
<keyword evidence="1" id="KW-1133">Transmembrane helix</keyword>
<organism evidence="2 3">
    <name type="scientific">Prauserella endophytica</name>
    <dbReference type="NCBI Taxonomy" id="1592324"/>
    <lineage>
        <taxon>Bacteria</taxon>
        <taxon>Bacillati</taxon>
        <taxon>Actinomycetota</taxon>
        <taxon>Actinomycetes</taxon>
        <taxon>Pseudonocardiales</taxon>
        <taxon>Pseudonocardiaceae</taxon>
        <taxon>Prauserella</taxon>
        <taxon>Prauserella coralliicola group</taxon>
    </lineage>
</organism>
<protein>
    <submittedName>
        <fullName evidence="2">Uncharacterized protein</fullName>
    </submittedName>
</protein>
<sequence>METAVRDTARKSWLMRLGIALFALGMLAVIVVFVLFAAGLEDLPVWLSAAAGVITPLGLGLGLIALVREHRQR</sequence>
<dbReference type="EMBL" id="SWMS01000012">
    <property type="protein sequence ID" value="TKG68428.1"/>
    <property type="molecule type" value="Genomic_DNA"/>
</dbReference>
<reference evidence="2 3" key="1">
    <citation type="journal article" date="2015" name="Antonie Van Leeuwenhoek">
        <title>Prauserella endophytica sp. nov., an endophytic actinobacterium isolated from Tamarix taklamakanensis.</title>
        <authorList>
            <person name="Liu J.M."/>
            <person name="Habden X."/>
            <person name="Guo L."/>
            <person name="Tuo L."/>
            <person name="Jiang Z.K."/>
            <person name="Liu S.W."/>
            <person name="Liu X.F."/>
            <person name="Chen L."/>
            <person name="Li R.F."/>
            <person name="Zhang Y.Q."/>
            <person name="Sun C.H."/>
        </authorList>
    </citation>
    <scope>NUCLEOTIDE SEQUENCE [LARGE SCALE GENOMIC DNA]</scope>
    <source>
        <strain evidence="2 3">CGMCC 4.7182</strain>
    </source>
</reference>
<evidence type="ECO:0000313" key="3">
    <source>
        <dbReference type="Proteomes" id="UP000309992"/>
    </source>
</evidence>
<dbReference type="Proteomes" id="UP000309992">
    <property type="component" value="Unassembled WGS sequence"/>
</dbReference>
<name>A0ABY2S316_9PSEU</name>
<keyword evidence="3" id="KW-1185">Reference proteome</keyword>
<comment type="caution">
    <text evidence="2">The sequence shown here is derived from an EMBL/GenBank/DDBJ whole genome shotgun (WGS) entry which is preliminary data.</text>
</comment>
<dbReference type="RefSeq" id="WP_112264462.1">
    <property type="nucleotide sequence ID" value="NZ_SWMS01000012.1"/>
</dbReference>
<keyword evidence="1" id="KW-0472">Membrane</keyword>
<accession>A0ABY2S316</accession>
<evidence type="ECO:0000313" key="2">
    <source>
        <dbReference type="EMBL" id="TKG68428.1"/>
    </source>
</evidence>
<evidence type="ECO:0000256" key="1">
    <source>
        <dbReference type="SAM" id="Phobius"/>
    </source>
</evidence>
<keyword evidence="1" id="KW-0812">Transmembrane</keyword>
<proteinExistence type="predicted"/>